<feature type="domain" description="C2" evidence="9">
    <location>
        <begin position="921"/>
        <end position="1048"/>
    </location>
</feature>
<dbReference type="PROSITE" id="PS50003">
    <property type="entry name" value="PH_DOMAIN"/>
    <property type="match status" value="1"/>
</dbReference>
<keyword evidence="6" id="KW-0966">Cell projection</keyword>
<evidence type="ECO:0000259" key="11">
    <source>
        <dbReference type="PROSITE" id="PS50238"/>
    </source>
</evidence>
<dbReference type="SUPFAM" id="SSF48350">
    <property type="entry name" value="GTPase activation domain, GAP"/>
    <property type="match status" value="1"/>
</dbReference>
<organism evidence="12 13">
    <name type="scientific">Albula goreensis</name>
    <dbReference type="NCBI Taxonomy" id="1534307"/>
    <lineage>
        <taxon>Eukaryota</taxon>
        <taxon>Metazoa</taxon>
        <taxon>Chordata</taxon>
        <taxon>Craniata</taxon>
        <taxon>Vertebrata</taxon>
        <taxon>Euteleostomi</taxon>
        <taxon>Actinopterygii</taxon>
        <taxon>Neopterygii</taxon>
        <taxon>Teleostei</taxon>
        <taxon>Albuliformes</taxon>
        <taxon>Albulidae</taxon>
        <taxon>Albula</taxon>
    </lineage>
</organism>
<evidence type="ECO:0000256" key="4">
    <source>
        <dbReference type="ARBA" id="ARBA00022658"/>
    </source>
</evidence>
<dbReference type="InterPro" id="IPR000219">
    <property type="entry name" value="DH_dom"/>
</dbReference>
<feature type="domain" description="Rho-GAP" evidence="11">
    <location>
        <begin position="1082"/>
        <end position="1276"/>
    </location>
</feature>
<feature type="domain" description="PH" evidence="8">
    <location>
        <begin position="753"/>
        <end position="894"/>
    </location>
</feature>
<dbReference type="GO" id="GO:0030424">
    <property type="term" value="C:axon"/>
    <property type="evidence" value="ECO:0007669"/>
    <property type="project" value="UniProtKB-SubCell"/>
</dbReference>
<dbReference type="PANTHER" id="PTHR23182">
    <property type="entry name" value="BREAKPOINT CLUSTER REGION PROTEIN BCR"/>
    <property type="match status" value="1"/>
</dbReference>
<dbReference type="GO" id="GO:0005085">
    <property type="term" value="F:guanyl-nucleotide exchange factor activity"/>
    <property type="evidence" value="ECO:0007669"/>
    <property type="project" value="UniProtKB-KW"/>
</dbReference>
<dbReference type="InterPro" id="IPR037769">
    <property type="entry name" value="Abr/Bcr"/>
</dbReference>
<dbReference type="GO" id="GO:0016020">
    <property type="term" value="C:membrane"/>
    <property type="evidence" value="ECO:0007669"/>
    <property type="project" value="TreeGrafter"/>
</dbReference>
<dbReference type="PROSITE" id="PS50004">
    <property type="entry name" value="C2"/>
    <property type="match status" value="1"/>
</dbReference>
<evidence type="ECO:0000256" key="7">
    <source>
        <dbReference type="SAM" id="MobiDB-lite"/>
    </source>
</evidence>
<feature type="compositionally biased region" description="Basic and acidic residues" evidence="7">
    <location>
        <begin position="448"/>
        <end position="462"/>
    </location>
</feature>
<dbReference type="Pfam" id="PF00620">
    <property type="entry name" value="RhoGAP"/>
    <property type="match status" value="1"/>
</dbReference>
<dbReference type="SMART" id="SM00233">
    <property type="entry name" value="PH"/>
    <property type="match status" value="1"/>
</dbReference>
<keyword evidence="13" id="KW-1185">Reference proteome</keyword>
<dbReference type="InterPro" id="IPR000198">
    <property type="entry name" value="RhoGAP_dom"/>
</dbReference>
<dbReference type="SMART" id="SM00239">
    <property type="entry name" value="C2"/>
    <property type="match status" value="1"/>
</dbReference>
<dbReference type="EMBL" id="JAERUA010000025">
    <property type="protein sequence ID" value="KAI1882435.1"/>
    <property type="molecule type" value="Genomic_DNA"/>
</dbReference>
<dbReference type="SMART" id="SM00325">
    <property type="entry name" value="RhoGEF"/>
    <property type="match status" value="1"/>
</dbReference>
<comment type="subcellular location">
    <subcellularLocation>
        <location evidence="1">Cell projection</location>
        <location evidence="1">Axon</location>
    </subcellularLocation>
    <subcellularLocation>
        <location evidence="2">Cell projection</location>
        <location evidence="2">Dendritic spine</location>
    </subcellularLocation>
</comment>
<feature type="compositionally biased region" description="Gly residues" evidence="7">
    <location>
        <begin position="378"/>
        <end position="387"/>
    </location>
</feature>
<dbReference type="InterPro" id="IPR036481">
    <property type="entry name" value="Bcr-Abl_oncoprot_oligo_sf"/>
</dbReference>
<dbReference type="PANTHER" id="PTHR23182:SF3">
    <property type="entry name" value="BREAKPOINT CLUSTER REGION PROTEIN"/>
    <property type="match status" value="1"/>
</dbReference>
<evidence type="ECO:0000256" key="2">
    <source>
        <dbReference type="ARBA" id="ARBA00004552"/>
    </source>
</evidence>
<dbReference type="Gene3D" id="4.10.280.30">
    <property type="entry name" value="Bcr-Abl oncoprotein oligomerisation domain"/>
    <property type="match status" value="1"/>
</dbReference>
<dbReference type="CDD" id="cd08686">
    <property type="entry name" value="C2_ABR"/>
    <property type="match status" value="1"/>
</dbReference>
<feature type="compositionally biased region" description="Basic residues" evidence="7">
    <location>
        <begin position="415"/>
        <end position="426"/>
    </location>
</feature>
<dbReference type="Pfam" id="PF00168">
    <property type="entry name" value="C2"/>
    <property type="match status" value="1"/>
</dbReference>
<evidence type="ECO:0000313" key="13">
    <source>
        <dbReference type="Proteomes" id="UP000829720"/>
    </source>
</evidence>
<reference evidence="12" key="1">
    <citation type="submission" date="2021-01" db="EMBL/GenBank/DDBJ databases">
        <authorList>
            <person name="Zahm M."/>
            <person name="Roques C."/>
            <person name="Cabau C."/>
            <person name="Klopp C."/>
            <person name="Donnadieu C."/>
            <person name="Jouanno E."/>
            <person name="Lampietro C."/>
            <person name="Louis A."/>
            <person name="Herpin A."/>
            <person name="Echchiki A."/>
            <person name="Berthelot C."/>
            <person name="Parey E."/>
            <person name="Roest-Crollius H."/>
            <person name="Braasch I."/>
            <person name="Postlethwait J."/>
            <person name="Bobe J."/>
            <person name="Montfort J."/>
            <person name="Bouchez O."/>
            <person name="Begum T."/>
            <person name="Mejri S."/>
            <person name="Adams A."/>
            <person name="Chen W.-J."/>
            <person name="Guiguen Y."/>
        </authorList>
    </citation>
    <scope>NUCLEOTIDE SEQUENCE</scope>
    <source>
        <tissue evidence="12">Blood</tissue>
    </source>
</reference>
<keyword evidence="4" id="KW-0344">Guanine-nucleotide releasing factor</keyword>
<feature type="region of interest" description="Disordered" evidence="7">
    <location>
        <begin position="321"/>
        <end position="475"/>
    </location>
</feature>
<dbReference type="InterPro" id="IPR011993">
    <property type="entry name" value="PH-like_dom_sf"/>
</dbReference>
<dbReference type="SUPFAM" id="SSF50729">
    <property type="entry name" value="PH domain-like"/>
    <property type="match status" value="1"/>
</dbReference>
<evidence type="ECO:0000313" key="12">
    <source>
        <dbReference type="EMBL" id="KAI1882435.1"/>
    </source>
</evidence>
<feature type="compositionally biased region" description="Pro residues" evidence="7">
    <location>
        <begin position="518"/>
        <end position="532"/>
    </location>
</feature>
<dbReference type="InterPro" id="IPR035899">
    <property type="entry name" value="DBL_dom_sf"/>
</dbReference>
<evidence type="ECO:0000259" key="9">
    <source>
        <dbReference type="PROSITE" id="PS50004"/>
    </source>
</evidence>
<evidence type="ECO:0000259" key="8">
    <source>
        <dbReference type="PROSITE" id="PS50003"/>
    </source>
</evidence>
<keyword evidence="3" id="KW-0343">GTPase activation</keyword>
<dbReference type="Pfam" id="PF19057">
    <property type="entry name" value="PH_19"/>
    <property type="match status" value="1"/>
</dbReference>
<comment type="caution">
    <text evidence="12">The sequence shown here is derived from an EMBL/GenBank/DDBJ whole genome shotgun (WGS) entry which is preliminary data.</text>
</comment>
<dbReference type="OrthoDB" id="79452at2759"/>
<keyword evidence="5" id="KW-0770">Synapse</keyword>
<name>A0A8T3CIA7_9TELE</name>
<evidence type="ECO:0000256" key="1">
    <source>
        <dbReference type="ARBA" id="ARBA00004489"/>
    </source>
</evidence>
<proteinExistence type="predicted"/>
<dbReference type="SUPFAM" id="SSF48065">
    <property type="entry name" value="DBL homology domain (DH-domain)"/>
    <property type="match status" value="1"/>
</dbReference>
<dbReference type="CDD" id="cd00160">
    <property type="entry name" value="RhoGEF"/>
    <property type="match status" value="1"/>
</dbReference>
<dbReference type="SMART" id="SM00324">
    <property type="entry name" value="RhoGAP"/>
    <property type="match status" value="1"/>
</dbReference>
<feature type="compositionally biased region" description="Low complexity" evidence="7">
    <location>
        <begin position="352"/>
        <end position="371"/>
    </location>
</feature>
<feature type="compositionally biased region" description="Low complexity" evidence="7">
    <location>
        <begin position="395"/>
        <end position="408"/>
    </location>
</feature>
<dbReference type="GO" id="GO:0043197">
    <property type="term" value="C:dendritic spine"/>
    <property type="evidence" value="ECO:0007669"/>
    <property type="project" value="UniProtKB-SubCell"/>
</dbReference>
<dbReference type="SUPFAM" id="SSF49562">
    <property type="entry name" value="C2 domain (Calcium/lipid-binding domain, CaLB)"/>
    <property type="match status" value="1"/>
</dbReference>
<feature type="region of interest" description="Disordered" evidence="7">
    <location>
        <begin position="258"/>
        <end position="287"/>
    </location>
</feature>
<feature type="region of interest" description="Disordered" evidence="7">
    <location>
        <begin position="78"/>
        <end position="108"/>
    </location>
</feature>
<evidence type="ECO:0000256" key="5">
    <source>
        <dbReference type="ARBA" id="ARBA00023018"/>
    </source>
</evidence>
<dbReference type="CDD" id="cd04387">
    <property type="entry name" value="RhoGAP_Bcr"/>
    <property type="match status" value="1"/>
</dbReference>
<dbReference type="Proteomes" id="UP000829720">
    <property type="component" value="Unassembled WGS sequence"/>
</dbReference>
<dbReference type="PROSITE" id="PS50010">
    <property type="entry name" value="DH_2"/>
    <property type="match status" value="1"/>
</dbReference>
<dbReference type="SUPFAM" id="SSF69036">
    <property type="entry name" value="Bcr-Abl oncoprotein oligomerization domain"/>
    <property type="match status" value="1"/>
</dbReference>
<accession>A0A8T3CIA7</accession>
<dbReference type="Pfam" id="PF09036">
    <property type="entry name" value="Bcr-Abl_Oligo"/>
    <property type="match status" value="1"/>
</dbReference>
<dbReference type="FunFam" id="1.10.555.10:FF:000004">
    <property type="entry name" value="active breakpoint cluster region-related protein-like"/>
    <property type="match status" value="1"/>
</dbReference>
<dbReference type="Gene3D" id="2.30.29.30">
    <property type="entry name" value="Pleckstrin-homology domain (PH domain)/Phosphotyrosine-binding domain (PTB)"/>
    <property type="match status" value="1"/>
</dbReference>
<dbReference type="GO" id="GO:0035556">
    <property type="term" value="P:intracellular signal transduction"/>
    <property type="evidence" value="ECO:0007669"/>
    <property type="project" value="InterPro"/>
</dbReference>
<dbReference type="Gene3D" id="1.20.900.10">
    <property type="entry name" value="Dbl homology (DH) domain"/>
    <property type="match status" value="1"/>
</dbReference>
<dbReference type="PROSITE" id="PS50238">
    <property type="entry name" value="RHOGAP"/>
    <property type="match status" value="1"/>
</dbReference>
<dbReference type="InterPro" id="IPR015123">
    <property type="entry name" value="Bcr-Abl_oncoprot_oligo"/>
</dbReference>
<feature type="compositionally biased region" description="Gly residues" evidence="7">
    <location>
        <begin position="321"/>
        <end position="334"/>
    </location>
</feature>
<evidence type="ECO:0000259" key="10">
    <source>
        <dbReference type="PROSITE" id="PS50010"/>
    </source>
</evidence>
<evidence type="ECO:0000256" key="6">
    <source>
        <dbReference type="ARBA" id="ARBA00023273"/>
    </source>
</evidence>
<dbReference type="FunFam" id="2.60.40.150:FF:000057">
    <property type="entry name" value="active breakpoint cluster region-related protein isoform X1"/>
    <property type="match status" value="1"/>
</dbReference>
<dbReference type="InterPro" id="IPR008936">
    <property type="entry name" value="Rho_GTPase_activation_prot"/>
</dbReference>
<dbReference type="Pfam" id="PF00621">
    <property type="entry name" value="RhoGEF"/>
    <property type="match status" value="1"/>
</dbReference>
<feature type="region of interest" description="Disordered" evidence="7">
    <location>
        <begin position="493"/>
        <end position="534"/>
    </location>
</feature>
<dbReference type="InterPro" id="IPR035892">
    <property type="entry name" value="C2_domain_sf"/>
</dbReference>
<gene>
    <name evidence="12" type="ORF">AGOR_G00250670</name>
</gene>
<dbReference type="GO" id="GO:0005096">
    <property type="term" value="F:GTPase activator activity"/>
    <property type="evidence" value="ECO:0007669"/>
    <property type="project" value="UniProtKB-KW"/>
</dbReference>
<dbReference type="PROSITE" id="PS00741">
    <property type="entry name" value="DH_1"/>
    <property type="match status" value="1"/>
</dbReference>
<dbReference type="Gene3D" id="2.60.40.150">
    <property type="entry name" value="C2 domain"/>
    <property type="match status" value="1"/>
</dbReference>
<sequence>MVEPVGFVEAWKAQFPESEPPKMELNSVGSIELELERCKASIRLLEVEVNKERFRMIYLQTLLAKERKSYDRQRWGGFRRVSQTQTGDRDRGDPAQDQALGDWGKARPAPLGNTPIMVRVWSPLVARRPPPDTDADPSLKDRPGMGLGVAALRSNFERIKRANSHSAGDGKQPYSTVDYHHERGGPVRSNANDCDRDRQAVPMERKRSLHSLPGNLAAAVAAATTSAATAATTTTTGEYHQLRRPVHRGRSAEIHLGLEEAEPTGQRFPRSNNNNANGGGCKPPPWQLSDFPPYSSLYGGVGEGVGGFGWSRRAYSPGSLEDGGSGGFGGGGGYTPDCSSNENLTSSEEDFSSSGQSSRVSPGVPSSAAAAMVTAYRSGGGGGGGGYRGEEKSRSPSQNSHQSLDSSSPPTPQGQRRHPPHHHHRGVPAQLAPGGNESRKSGHGWPGDGDRASRDNSYHGDLDGPLGGTPPPYAMIGYDAERAEEQRRHHDILPYIDDSPLSSPRLSAKSRDRSSREPLPPPPPAPPEPAPKPVELDLEKGLEMRKWVLSGILASEETCLNHLEALLLPMKPLRAAATTSQPVLSMAQIDTIFYKVPELYDVHKEFYDGLLPRVQQWSHHQRVGELFHKLASQLGLYRAFVDNYKVAVETAEKCCQANAQFAEISENLKVRQTKDGKEQIKTSLETLLYKPVDRVTRSTLVLHDLLKHTPCSHPDHPLLQDALRISQSFLSSINEEITPRRQPAASRKGENRQLVKDSYVVELMEGARKLRHIFLFTDMLLCAKLKKQTAGKTPQYDSKWYIPLSDLTFQAGEESDAPPIPQVPDEEIDSMKAKISHIRAELQREKQGTSKGVKAMERMKKKLIHNRNGKSYMFLISSDYERTDWKDIIREQQKKCFKSVSLSSLELQMLTSSCVKMQNIHHIPLTVNREDSESPGLYGSLNVIVHSASGLKQSLNLYCALEVDSFGYFTNKAKTRVYRYTTEPNWNEEFEIELEGSQFLRLLCYEKSYNRNKLNKEDGESTDRIMAKGQIKLDPQTLQGKDWQRTVIAMNGIEVKISVKFTSRELSPKRRSSPKETGVFGVKISAVTKRERSKVPYIVRQCLEEIERRGLEEVGIYRVSGVATDIQTLKAAFDANNTDVSVMMGEMDVNAIAGTLKLYFRELPEPLFTDELYSNFAGGIALSDSVAKESCMLNLLLSLPEPNLLTFLFLLDHLKRVAEKESINKMSLHNLATVFGPTLLRPSEKDSKIPTNPTQPISMGDSWSLEVMAQVQVLLYFLQLETIPTPDSKRQSILFSTEV</sequence>
<evidence type="ECO:0008006" key="14">
    <source>
        <dbReference type="Google" id="ProtNLM"/>
    </source>
</evidence>
<dbReference type="InterPro" id="IPR001849">
    <property type="entry name" value="PH_domain"/>
</dbReference>
<dbReference type="InterPro" id="IPR000008">
    <property type="entry name" value="C2_dom"/>
</dbReference>
<evidence type="ECO:0000256" key="3">
    <source>
        <dbReference type="ARBA" id="ARBA00022468"/>
    </source>
</evidence>
<dbReference type="GO" id="GO:0004674">
    <property type="term" value="F:protein serine/threonine kinase activity"/>
    <property type="evidence" value="ECO:0007669"/>
    <property type="project" value="InterPro"/>
</dbReference>
<protein>
    <recommendedName>
        <fullName evidence="14">Breakpoint cluster region protein</fullName>
    </recommendedName>
</protein>
<dbReference type="InterPro" id="IPR001331">
    <property type="entry name" value="GDS_CDC24_CS"/>
</dbReference>
<feature type="domain" description="DH" evidence="10">
    <location>
        <begin position="544"/>
        <end position="736"/>
    </location>
</feature>
<dbReference type="Gene3D" id="1.10.555.10">
    <property type="entry name" value="Rho GTPase activation protein"/>
    <property type="match status" value="1"/>
</dbReference>